<evidence type="ECO:0000313" key="8">
    <source>
        <dbReference type="Proteomes" id="UP001299235"/>
    </source>
</evidence>
<evidence type="ECO:0000256" key="4">
    <source>
        <dbReference type="HAMAP-Rule" id="MF_00171"/>
    </source>
</evidence>
<dbReference type="InterPro" id="IPR020103">
    <property type="entry name" value="PsdUridine_synth_cat_dom_sf"/>
</dbReference>
<dbReference type="InterPro" id="IPR020097">
    <property type="entry name" value="PsdUridine_synth_TruA_a/b_dom"/>
</dbReference>
<evidence type="ECO:0000313" key="7">
    <source>
        <dbReference type="EMBL" id="MCC2148204.1"/>
    </source>
</evidence>
<comment type="similarity">
    <text evidence="1 4 5">Belongs to the tRNA pseudouridine synthase TruA family.</text>
</comment>
<evidence type="ECO:0000256" key="1">
    <source>
        <dbReference type="ARBA" id="ARBA00009375"/>
    </source>
</evidence>
<dbReference type="EMBL" id="JAJEQE010000005">
    <property type="protein sequence ID" value="MCC2148204.1"/>
    <property type="molecule type" value="Genomic_DNA"/>
</dbReference>
<sequence length="254" mass="29143">MNYKILVQYDGTRYEGWQRQERTESTIQGKIEAVLSKMCGEEVQIQGAGRTDAGVHAKEQVANVHLKEQVDPQEVKQYLNRYLPEDIAVSEVREVPERFHSRLNATGKIYVYRIATGEVKKVFERRYIYDFGEKPDMELMCRAAEILTGTHDFKSFCANRRMKKSTVRTIYSIDLKEKEGEIVITYTGNGFLHHMIRILTGTLLEVGMKKRSLSSVAELLEVRDREKAGFTAPAKGLTLEKVLYSPLQKESETL</sequence>
<accession>A0ABS8EVH8</accession>
<evidence type="ECO:0000259" key="6">
    <source>
        <dbReference type="Pfam" id="PF01416"/>
    </source>
</evidence>
<proteinExistence type="inferred from homology"/>
<comment type="caution">
    <text evidence="7">The sequence shown here is derived from an EMBL/GenBank/DDBJ whole genome shotgun (WGS) entry which is preliminary data.</text>
</comment>
<dbReference type="InterPro" id="IPR020094">
    <property type="entry name" value="TruA/RsuA/RluB/E/F_N"/>
</dbReference>
<dbReference type="EC" id="5.4.99.12" evidence="4"/>
<dbReference type="NCBIfam" id="TIGR00071">
    <property type="entry name" value="hisT_truA"/>
    <property type="match status" value="1"/>
</dbReference>
<dbReference type="GO" id="GO:0160147">
    <property type="term" value="F:tRNA pseudouridine(38-40) synthase activity"/>
    <property type="evidence" value="ECO:0007669"/>
    <property type="project" value="UniProtKB-EC"/>
</dbReference>
<comment type="caution">
    <text evidence="4">Lacks conserved residue(s) required for the propagation of feature annotation.</text>
</comment>
<dbReference type="InterPro" id="IPR001406">
    <property type="entry name" value="PsdUridine_synth_TruA"/>
</dbReference>
<gene>
    <name evidence="4 7" type="primary">truA</name>
    <name evidence="7" type="ORF">LKD42_02880</name>
</gene>
<dbReference type="PANTHER" id="PTHR11142">
    <property type="entry name" value="PSEUDOURIDYLATE SYNTHASE"/>
    <property type="match status" value="1"/>
</dbReference>
<dbReference type="HAMAP" id="MF_00171">
    <property type="entry name" value="TruA"/>
    <property type="match status" value="1"/>
</dbReference>
<evidence type="ECO:0000256" key="5">
    <source>
        <dbReference type="RuleBase" id="RU003792"/>
    </source>
</evidence>
<keyword evidence="8" id="KW-1185">Reference proteome</keyword>
<feature type="domain" description="Pseudouridine synthase I TruA alpha/beta" evidence="6">
    <location>
        <begin position="143"/>
        <end position="244"/>
    </location>
</feature>
<dbReference type="PIRSF" id="PIRSF001430">
    <property type="entry name" value="tRNA_psdUrid_synth"/>
    <property type="match status" value="1"/>
</dbReference>
<evidence type="ECO:0000256" key="3">
    <source>
        <dbReference type="ARBA" id="ARBA00023235"/>
    </source>
</evidence>
<dbReference type="Pfam" id="PF01416">
    <property type="entry name" value="PseudoU_synth_1"/>
    <property type="match status" value="2"/>
</dbReference>
<feature type="active site" description="Nucleophile" evidence="4">
    <location>
        <position position="52"/>
    </location>
</feature>
<keyword evidence="3 4" id="KW-0413">Isomerase</keyword>
<name>A0ABS8EVH8_9FIRM</name>
<reference evidence="7 8" key="1">
    <citation type="submission" date="2021-10" db="EMBL/GenBank/DDBJ databases">
        <title>Anaerobic single-cell dispensing facilitates the cultivation of human gut bacteria.</title>
        <authorList>
            <person name="Afrizal A."/>
        </authorList>
    </citation>
    <scope>NUCLEOTIDE SEQUENCE [LARGE SCALE GENOMIC DNA]</scope>
    <source>
        <strain evidence="7 8">CLA-AA-H246</strain>
    </source>
</reference>
<comment type="subunit">
    <text evidence="4">Homodimer.</text>
</comment>
<dbReference type="InterPro" id="IPR020095">
    <property type="entry name" value="PsdUridine_synth_TruA_C"/>
</dbReference>
<protein>
    <recommendedName>
        <fullName evidence="4">tRNA pseudouridine synthase A</fullName>
        <ecNumber evidence="4">5.4.99.12</ecNumber>
    </recommendedName>
    <alternativeName>
        <fullName evidence="4">tRNA pseudouridine(38-40) synthase</fullName>
    </alternativeName>
    <alternativeName>
        <fullName evidence="4">tRNA pseudouridylate synthase I</fullName>
    </alternativeName>
    <alternativeName>
        <fullName evidence="4">tRNA-uridine isomerase I</fullName>
    </alternativeName>
</protein>
<feature type="domain" description="Pseudouridine synthase I TruA alpha/beta" evidence="6">
    <location>
        <begin position="6"/>
        <end position="102"/>
    </location>
</feature>
<dbReference type="Gene3D" id="3.30.70.660">
    <property type="entry name" value="Pseudouridine synthase I, catalytic domain, C-terminal subdomain"/>
    <property type="match status" value="1"/>
</dbReference>
<dbReference type="Gene3D" id="3.30.70.580">
    <property type="entry name" value="Pseudouridine synthase I, catalytic domain, N-terminal subdomain"/>
    <property type="match status" value="1"/>
</dbReference>
<comment type="catalytic activity">
    <reaction evidence="4 5">
        <text>uridine(38/39/40) in tRNA = pseudouridine(38/39/40) in tRNA</text>
        <dbReference type="Rhea" id="RHEA:22376"/>
        <dbReference type="Rhea" id="RHEA-COMP:10085"/>
        <dbReference type="Rhea" id="RHEA-COMP:10087"/>
        <dbReference type="ChEBI" id="CHEBI:65314"/>
        <dbReference type="ChEBI" id="CHEBI:65315"/>
        <dbReference type="EC" id="5.4.99.12"/>
    </reaction>
</comment>
<keyword evidence="2 4" id="KW-0819">tRNA processing</keyword>
<dbReference type="SUPFAM" id="SSF55120">
    <property type="entry name" value="Pseudouridine synthase"/>
    <property type="match status" value="1"/>
</dbReference>
<dbReference type="CDD" id="cd02570">
    <property type="entry name" value="PseudoU_synth_EcTruA"/>
    <property type="match status" value="1"/>
</dbReference>
<dbReference type="PANTHER" id="PTHR11142:SF22">
    <property type="entry name" value="TRNA PSEUDOURIDINE SYNTHASE A 2"/>
    <property type="match status" value="1"/>
</dbReference>
<dbReference type="RefSeq" id="WP_147631760.1">
    <property type="nucleotide sequence ID" value="NZ_JAJEQE010000005.1"/>
</dbReference>
<dbReference type="Proteomes" id="UP001299235">
    <property type="component" value="Unassembled WGS sequence"/>
</dbReference>
<comment type="function">
    <text evidence="4">Formation of pseudouridine at positions 38, 39 and 40 in the anticodon stem and loop of transfer RNAs.</text>
</comment>
<organism evidence="7 8">
    <name type="scientific">Hominisplanchenecus faecis</name>
    <dbReference type="NCBI Taxonomy" id="2885351"/>
    <lineage>
        <taxon>Bacteria</taxon>
        <taxon>Bacillati</taxon>
        <taxon>Bacillota</taxon>
        <taxon>Clostridia</taxon>
        <taxon>Lachnospirales</taxon>
        <taxon>Lachnospiraceae</taxon>
        <taxon>Hominisplanchenecus</taxon>
    </lineage>
</organism>
<feature type="binding site" evidence="4">
    <location>
        <position position="110"/>
    </location>
    <ligand>
        <name>substrate</name>
    </ligand>
</feature>
<evidence type="ECO:0000256" key="2">
    <source>
        <dbReference type="ARBA" id="ARBA00022694"/>
    </source>
</evidence>